<reference evidence="1" key="1">
    <citation type="journal article" date="2020" name="Nature">
        <title>Giant virus diversity and host interactions through global metagenomics.</title>
        <authorList>
            <person name="Schulz F."/>
            <person name="Roux S."/>
            <person name="Paez-Espino D."/>
            <person name="Jungbluth S."/>
            <person name="Walsh D.A."/>
            <person name="Denef V.J."/>
            <person name="McMahon K.D."/>
            <person name="Konstantinidis K.T."/>
            <person name="Eloe-Fadrosh E.A."/>
            <person name="Kyrpides N.C."/>
            <person name="Woyke T."/>
        </authorList>
    </citation>
    <scope>NUCLEOTIDE SEQUENCE</scope>
    <source>
        <strain evidence="1">GVMAG-M-3300009422-16</strain>
    </source>
</reference>
<dbReference type="EMBL" id="MN739064">
    <property type="protein sequence ID" value="QHS86876.1"/>
    <property type="molecule type" value="Genomic_DNA"/>
</dbReference>
<evidence type="ECO:0000313" key="1">
    <source>
        <dbReference type="EMBL" id="QHS86876.1"/>
    </source>
</evidence>
<dbReference type="AlphaFoldDB" id="A0A6C0B489"/>
<sequence>MFNCDSCPKSTVDVQKDLHKYPELIRVIKRKNPIFDNYYDAKDMIMKVMEENDNIMAGVIQRKGRRCAVYFRKTQPGETNRGFFIRLVDNIKDNKKDIDLFIKIME</sequence>
<proteinExistence type="predicted"/>
<organism evidence="1">
    <name type="scientific">viral metagenome</name>
    <dbReference type="NCBI Taxonomy" id="1070528"/>
    <lineage>
        <taxon>unclassified sequences</taxon>
        <taxon>metagenomes</taxon>
        <taxon>organismal metagenomes</taxon>
    </lineage>
</organism>
<name>A0A6C0B489_9ZZZZ</name>
<accession>A0A6C0B489</accession>
<protein>
    <submittedName>
        <fullName evidence="1">Uncharacterized protein</fullName>
    </submittedName>
</protein>